<evidence type="ECO:0000313" key="2">
    <source>
        <dbReference type="Proteomes" id="UP000177152"/>
    </source>
</evidence>
<reference evidence="1 2" key="1">
    <citation type="journal article" date="2016" name="Nat. Commun.">
        <title>Thousands of microbial genomes shed light on interconnected biogeochemical processes in an aquifer system.</title>
        <authorList>
            <person name="Anantharaman K."/>
            <person name="Brown C.T."/>
            <person name="Hug L.A."/>
            <person name="Sharon I."/>
            <person name="Castelle C.J."/>
            <person name="Probst A.J."/>
            <person name="Thomas B.C."/>
            <person name="Singh A."/>
            <person name="Wilkins M.J."/>
            <person name="Karaoz U."/>
            <person name="Brodie E.L."/>
            <person name="Williams K.H."/>
            <person name="Hubbard S.S."/>
            <person name="Banfield J.F."/>
        </authorList>
    </citation>
    <scope>NUCLEOTIDE SEQUENCE [LARGE SCALE GENOMIC DNA]</scope>
</reference>
<dbReference type="Proteomes" id="UP000177152">
    <property type="component" value="Unassembled WGS sequence"/>
</dbReference>
<protein>
    <submittedName>
        <fullName evidence="1">Uncharacterized protein</fullName>
    </submittedName>
</protein>
<comment type="caution">
    <text evidence="1">The sequence shown here is derived from an EMBL/GenBank/DDBJ whole genome shotgun (WGS) entry which is preliminary data.</text>
</comment>
<proteinExistence type="predicted"/>
<name>A0A1G2K2N0_9BACT</name>
<gene>
    <name evidence="1" type="ORF">A2633_04800</name>
</gene>
<evidence type="ECO:0000313" key="1">
    <source>
        <dbReference type="EMBL" id="OGZ93645.1"/>
    </source>
</evidence>
<organism evidence="1 2">
    <name type="scientific">Candidatus Sungbacteria bacterium RIFCSPHIGHO2_01_FULL_47_32</name>
    <dbReference type="NCBI Taxonomy" id="1802264"/>
    <lineage>
        <taxon>Bacteria</taxon>
        <taxon>Candidatus Sungiibacteriota</taxon>
    </lineage>
</organism>
<accession>A0A1G2K2N0</accession>
<dbReference type="EMBL" id="MHQC01000056">
    <property type="protein sequence ID" value="OGZ93645.1"/>
    <property type="molecule type" value="Genomic_DNA"/>
</dbReference>
<dbReference type="AlphaFoldDB" id="A0A1G2K2N0"/>
<sequence>MKKKLFILFGVVLIFSGLFFLFGSRVLGVFFPKKEYVLTRSESSVHRFRDSSTRLDAIRVKVFYAVPRNRTGDIPNDWKTPIEEALRRAVSFHSLQFRGKSSLAFDVYPKPVILDEESHFYNTDITARGNPHALISVAEELDRRVFQPDGDLYDAGFSAFKKGEYPVFGIIYEGVGASGGIIQDSPKQSAGEVARELKLPEFLIFKVHVPSANGFFILSRDFLTDAEYHVNSATLLYHEFSHTMAIPDGYDLDTGASYTADIMGDGRRKPLLRTYLSRDILSGMGLVE</sequence>